<dbReference type="OrthoDB" id="10036721at2759"/>
<dbReference type="GO" id="GO:0005524">
    <property type="term" value="F:ATP binding"/>
    <property type="evidence" value="ECO:0007669"/>
    <property type="project" value="InterPro"/>
</dbReference>
<dbReference type="InterPro" id="IPR041562">
    <property type="entry name" value="MCM_lid"/>
</dbReference>
<dbReference type="PANTHER" id="PTHR11630:SF42">
    <property type="entry name" value="DNA REPLICATION LICENSING FACTOR MCM5"/>
    <property type="match status" value="1"/>
</dbReference>
<dbReference type="Gene3D" id="3.40.50.300">
    <property type="entry name" value="P-loop containing nucleotide triphosphate hydrolases"/>
    <property type="match status" value="1"/>
</dbReference>
<dbReference type="GO" id="GO:0006270">
    <property type="term" value="P:DNA replication initiation"/>
    <property type="evidence" value="ECO:0007669"/>
    <property type="project" value="TreeGrafter"/>
</dbReference>
<dbReference type="Pfam" id="PF17855">
    <property type="entry name" value="MCM_lid"/>
    <property type="match status" value="1"/>
</dbReference>
<dbReference type="EMBL" id="MNPJ01000022">
    <property type="protein sequence ID" value="OQS54150.1"/>
    <property type="molecule type" value="Genomic_DNA"/>
</dbReference>
<dbReference type="InterPro" id="IPR031327">
    <property type="entry name" value="MCM"/>
</dbReference>
<dbReference type="VEuPathDB" id="MicrosporidiaDB:EHP00_2235"/>
<feature type="domain" description="MCM AAA-lid" evidence="1">
    <location>
        <begin position="1"/>
        <end position="74"/>
    </location>
</feature>
<dbReference type="GO" id="GO:0005634">
    <property type="term" value="C:nucleus"/>
    <property type="evidence" value="ECO:0007669"/>
    <property type="project" value="TreeGrafter"/>
</dbReference>
<evidence type="ECO:0000313" key="2">
    <source>
        <dbReference type="EMBL" id="OQS54150.1"/>
    </source>
</evidence>
<evidence type="ECO:0000313" key="3">
    <source>
        <dbReference type="Proteomes" id="UP000192758"/>
    </source>
</evidence>
<dbReference type="InterPro" id="IPR027417">
    <property type="entry name" value="P-loop_NTPase"/>
</dbReference>
<dbReference type="STRING" id="646526.A0A1W0E4I9"/>
<accession>A0A1W0E4I9</accession>
<dbReference type="GO" id="GO:0042555">
    <property type="term" value="C:MCM complex"/>
    <property type="evidence" value="ECO:0007669"/>
    <property type="project" value="TreeGrafter"/>
</dbReference>
<dbReference type="AlphaFoldDB" id="A0A1W0E4I9"/>
<comment type="caution">
    <text evidence="2">The sequence shown here is derived from an EMBL/GenBank/DDBJ whole genome shotgun (WGS) entry which is preliminary data.</text>
</comment>
<dbReference type="GO" id="GO:0003697">
    <property type="term" value="F:single-stranded DNA binding"/>
    <property type="evidence" value="ECO:0007669"/>
    <property type="project" value="TreeGrafter"/>
</dbReference>
<dbReference type="Proteomes" id="UP000192758">
    <property type="component" value="Unassembled WGS sequence"/>
</dbReference>
<dbReference type="GO" id="GO:0000727">
    <property type="term" value="P:double-strand break repair via break-induced replication"/>
    <property type="evidence" value="ECO:0007669"/>
    <property type="project" value="TreeGrafter"/>
</dbReference>
<evidence type="ECO:0000259" key="1">
    <source>
        <dbReference type="Pfam" id="PF17855"/>
    </source>
</evidence>
<dbReference type="GO" id="GO:0017116">
    <property type="term" value="F:single-stranded DNA helicase activity"/>
    <property type="evidence" value="ECO:0007669"/>
    <property type="project" value="TreeGrafter"/>
</dbReference>
<protein>
    <recommendedName>
        <fullName evidence="1">MCM AAA-lid domain-containing protein</fullName>
    </recommendedName>
</protein>
<organism evidence="2 3">
    <name type="scientific">Ecytonucleospora hepatopenaei</name>
    <dbReference type="NCBI Taxonomy" id="646526"/>
    <lineage>
        <taxon>Eukaryota</taxon>
        <taxon>Fungi</taxon>
        <taxon>Fungi incertae sedis</taxon>
        <taxon>Microsporidia</taxon>
        <taxon>Enterocytozoonidae</taxon>
        <taxon>Ecytonucleospora</taxon>
    </lineage>
</organism>
<reference evidence="2 3" key="1">
    <citation type="journal article" date="2017" name="Environ. Microbiol.">
        <title>Decay of the glycolytic pathway and adaptation to intranuclear parasitism within Enterocytozoonidae microsporidia.</title>
        <authorList>
            <person name="Wiredu Boakye D."/>
            <person name="Jaroenlak P."/>
            <person name="Prachumwat A."/>
            <person name="Williams T.A."/>
            <person name="Bateman K.S."/>
            <person name="Itsathitphaisarn O."/>
            <person name="Sritunyalucksana K."/>
            <person name="Paszkiewicz K.H."/>
            <person name="Moore K.A."/>
            <person name="Stentiford G.D."/>
            <person name="Williams B.A."/>
        </authorList>
    </citation>
    <scope>NUCLEOTIDE SEQUENCE [LARGE SCALE GENOMIC DNA]</scope>
    <source>
        <strain evidence="2 3">TH1</strain>
    </source>
</reference>
<name>A0A1W0E4I9_9MICR</name>
<proteinExistence type="predicted"/>
<sequence length="156" mass="17898">MSEEAANKLSRFYVSIRQQVDEFEKESSKRSSVPITVRQLESLIRISESMARMDLSSVVNCSHVEEAIRLFQVSTMNAVSQGHQIEGMTRNSWLSAMTEVVEKIREHLPIGTSKKASDLLRSIRVEEKIFKRTVDYMIKQNKLVSRDQGKILVRVP</sequence>
<gene>
    <name evidence="2" type="ORF">EHP00_2235</name>
</gene>
<keyword evidence="3" id="KW-1185">Reference proteome</keyword>
<dbReference type="PANTHER" id="PTHR11630">
    <property type="entry name" value="DNA REPLICATION LICENSING FACTOR MCM FAMILY MEMBER"/>
    <property type="match status" value="1"/>
</dbReference>
<dbReference type="GO" id="GO:0043138">
    <property type="term" value="F:3'-5' DNA helicase activity"/>
    <property type="evidence" value="ECO:0007669"/>
    <property type="project" value="TreeGrafter"/>
</dbReference>